<dbReference type="OrthoDB" id="6478865at2759"/>
<dbReference type="AlphaFoldDB" id="A0A8J2LG18"/>
<protein>
    <recommendedName>
        <fullName evidence="1">Ig-like domain-containing protein</fullName>
    </recommendedName>
</protein>
<dbReference type="InterPro" id="IPR007110">
    <property type="entry name" value="Ig-like_dom"/>
</dbReference>
<evidence type="ECO:0000313" key="2">
    <source>
        <dbReference type="EMBL" id="CAG7835472.1"/>
    </source>
</evidence>
<proteinExistence type="predicted"/>
<feature type="domain" description="Ig-like" evidence="1">
    <location>
        <begin position="80"/>
        <end position="186"/>
    </location>
</feature>
<keyword evidence="3" id="KW-1185">Reference proteome</keyword>
<dbReference type="PROSITE" id="PS50835">
    <property type="entry name" value="IG_LIKE"/>
    <property type="match status" value="1"/>
</dbReference>
<dbReference type="Pfam" id="PF08204">
    <property type="entry name" value="V-set_CD47"/>
    <property type="match status" value="1"/>
</dbReference>
<sequence>MIVSGCGMPQHTPVSSGGFRIVSSSKTHSRRLIWNLRRYKITMTGTMEKSLSGVKLSVILFFVAVTVQVRGVHISSLVVPEVVLNGTEESIILDCDYNLDQGNALGLVVKWYFNGEVVYQWIHNKRPQALGFLKDKLNLDFKITDDDLTVHRALQVNNPTTELSGEYTCKVSTFDGEAIMKRLMIVYAPPKEWGAKIISKPQDGFVNVTCWADGVFPEPKLTIFYGAERGEKVLEDVMLSSWKVDGAYNVRVYRVFESKDLNYPTVFDCELKIPNTSFVSRNHTVYTGPAELKDTSSSSPMQIVRSGSSATLIALLLGFTITLN</sequence>
<organism evidence="2 3">
    <name type="scientific">Allacma fusca</name>
    <dbReference type="NCBI Taxonomy" id="39272"/>
    <lineage>
        <taxon>Eukaryota</taxon>
        <taxon>Metazoa</taxon>
        <taxon>Ecdysozoa</taxon>
        <taxon>Arthropoda</taxon>
        <taxon>Hexapoda</taxon>
        <taxon>Collembola</taxon>
        <taxon>Symphypleona</taxon>
        <taxon>Sminthuridae</taxon>
        <taxon>Allacma</taxon>
    </lineage>
</organism>
<reference evidence="2" key="1">
    <citation type="submission" date="2021-06" db="EMBL/GenBank/DDBJ databases">
        <authorList>
            <person name="Hodson N. C."/>
            <person name="Mongue J. A."/>
            <person name="Jaron S. K."/>
        </authorList>
    </citation>
    <scope>NUCLEOTIDE SEQUENCE</scope>
</reference>
<dbReference type="Proteomes" id="UP000708208">
    <property type="component" value="Unassembled WGS sequence"/>
</dbReference>
<dbReference type="EMBL" id="CAJVCH010570633">
    <property type="protein sequence ID" value="CAG7835472.1"/>
    <property type="molecule type" value="Genomic_DNA"/>
</dbReference>
<dbReference type="PANTHER" id="PTHR21261">
    <property type="entry name" value="BEAT PROTEIN"/>
    <property type="match status" value="1"/>
</dbReference>
<accession>A0A8J2LG18</accession>
<gene>
    <name evidence="2" type="ORF">AFUS01_LOCUS44838</name>
</gene>
<evidence type="ECO:0000313" key="3">
    <source>
        <dbReference type="Proteomes" id="UP000708208"/>
    </source>
</evidence>
<dbReference type="PANTHER" id="PTHR21261:SF2">
    <property type="entry name" value="GH04238P-RELATED"/>
    <property type="match status" value="1"/>
</dbReference>
<dbReference type="InterPro" id="IPR013270">
    <property type="entry name" value="CD47_Vset"/>
</dbReference>
<evidence type="ECO:0000259" key="1">
    <source>
        <dbReference type="PROSITE" id="PS50835"/>
    </source>
</evidence>
<name>A0A8J2LG18_9HEXA</name>
<comment type="caution">
    <text evidence="2">The sequence shown here is derived from an EMBL/GenBank/DDBJ whole genome shotgun (WGS) entry which is preliminary data.</text>
</comment>